<dbReference type="EMBL" id="JARKIK010000018">
    <property type="protein sequence ID" value="KAK8745956.1"/>
    <property type="molecule type" value="Genomic_DNA"/>
</dbReference>
<protein>
    <recommendedName>
        <fullName evidence="14">Protein with SprT-like domain at the N terminus</fullName>
    </recommendedName>
</protein>
<dbReference type="SMART" id="SM00734">
    <property type="entry name" value="ZnF_Rad18"/>
    <property type="match status" value="2"/>
</dbReference>
<evidence type="ECO:0000256" key="13">
    <source>
        <dbReference type="ARBA" id="ARBA00023242"/>
    </source>
</evidence>
<evidence type="ECO:0000259" key="17">
    <source>
        <dbReference type="PROSITE" id="PS51908"/>
    </source>
</evidence>
<evidence type="ECO:0000256" key="11">
    <source>
        <dbReference type="ARBA" id="ARBA00023049"/>
    </source>
</evidence>
<feature type="compositionally biased region" description="Polar residues" evidence="16">
    <location>
        <begin position="293"/>
        <end position="309"/>
    </location>
</feature>
<feature type="compositionally biased region" description="Polar residues" evidence="16">
    <location>
        <begin position="501"/>
        <end position="513"/>
    </location>
</feature>
<keyword evidence="13" id="KW-0539">Nucleus</keyword>
<feature type="region of interest" description="Disordered" evidence="16">
    <location>
        <begin position="381"/>
        <end position="402"/>
    </location>
</feature>
<feature type="compositionally biased region" description="Polar residues" evidence="16">
    <location>
        <begin position="521"/>
        <end position="538"/>
    </location>
</feature>
<dbReference type="SMART" id="SM00731">
    <property type="entry name" value="SprT"/>
    <property type="match status" value="1"/>
</dbReference>
<evidence type="ECO:0000256" key="16">
    <source>
        <dbReference type="SAM" id="MobiDB-lite"/>
    </source>
</evidence>
<keyword evidence="11" id="KW-0482">Metalloprotease</keyword>
<evidence type="ECO:0000313" key="18">
    <source>
        <dbReference type="EMBL" id="KAK8745956.1"/>
    </source>
</evidence>
<dbReference type="InterPro" id="IPR044245">
    <property type="entry name" value="Spartan"/>
</dbReference>
<dbReference type="GO" id="GO:0031593">
    <property type="term" value="F:polyubiquitin modification-dependent protein binding"/>
    <property type="evidence" value="ECO:0007669"/>
    <property type="project" value="TreeGrafter"/>
</dbReference>
<feature type="region of interest" description="Disordered" evidence="16">
    <location>
        <begin position="598"/>
        <end position="634"/>
    </location>
</feature>
<evidence type="ECO:0000256" key="5">
    <source>
        <dbReference type="ARBA" id="ARBA00022670"/>
    </source>
</evidence>
<evidence type="ECO:0000256" key="15">
    <source>
        <dbReference type="PROSITE-ProRule" id="PRU01256"/>
    </source>
</evidence>
<feature type="region of interest" description="Disordered" evidence="16">
    <location>
        <begin position="492"/>
        <end position="538"/>
    </location>
</feature>
<evidence type="ECO:0000256" key="1">
    <source>
        <dbReference type="ARBA" id="ARBA00004123"/>
    </source>
</evidence>
<evidence type="ECO:0000256" key="14">
    <source>
        <dbReference type="ARBA" id="ARBA00030396"/>
    </source>
</evidence>
<feature type="compositionally biased region" description="Polar residues" evidence="16">
    <location>
        <begin position="456"/>
        <end position="478"/>
    </location>
</feature>
<proteinExistence type="inferred from homology"/>
<gene>
    <name evidence="18" type="ORF">OTU49_017201</name>
</gene>
<dbReference type="PROSITE" id="PS51908">
    <property type="entry name" value="ZF_UBZ4"/>
    <property type="match status" value="1"/>
</dbReference>
<keyword evidence="9" id="KW-0378">Hydrolase</keyword>
<evidence type="ECO:0000256" key="7">
    <source>
        <dbReference type="ARBA" id="ARBA00022763"/>
    </source>
</evidence>
<dbReference type="GO" id="GO:0003697">
    <property type="term" value="F:single-stranded DNA binding"/>
    <property type="evidence" value="ECO:0007669"/>
    <property type="project" value="InterPro"/>
</dbReference>
<evidence type="ECO:0000256" key="8">
    <source>
        <dbReference type="ARBA" id="ARBA00022771"/>
    </source>
</evidence>
<evidence type="ECO:0000256" key="12">
    <source>
        <dbReference type="ARBA" id="ARBA00023204"/>
    </source>
</evidence>
<dbReference type="GO" id="GO:0005634">
    <property type="term" value="C:nucleus"/>
    <property type="evidence" value="ECO:0007669"/>
    <property type="project" value="UniProtKB-SubCell"/>
</dbReference>
<evidence type="ECO:0000256" key="9">
    <source>
        <dbReference type="ARBA" id="ARBA00022801"/>
    </source>
</evidence>
<keyword evidence="19" id="KW-1185">Reference proteome</keyword>
<dbReference type="AlphaFoldDB" id="A0AAW0Y3G2"/>
<keyword evidence="4" id="KW-0158">Chromosome</keyword>
<keyword evidence="7 15" id="KW-0227">DNA damage</keyword>
<keyword evidence="5" id="KW-0645">Protease</keyword>
<evidence type="ECO:0000256" key="2">
    <source>
        <dbReference type="ARBA" id="ARBA00004286"/>
    </source>
</evidence>
<feature type="compositionally biased region" description="Polar residues" evidence="16">
    <location>
        <begin position="617"/>
        <end position="633"/>
    </location>
</feature>
<dbReference type="GO" id="GO:0006508">
    <property type="term" value="P:proteolysis"/>
    <property type="evidence" value="ECO:0007669"/>
    <property type="project" value="UniProtKB-KW"/>
</dbReference>
<evidence type="ECO:0000313" key="19">
    <source>
        <dbReference type="Proteomes" id="UP001445076"/>
    </source>
</evidence>
<dbReference type="PANTHER" id="PTHR21220">
    <property type="entry name" value="DNA-DEPENDENT METALLOPROTEASE SPRTN"/>
    <property type="match status" value="1"/>
</dbReference>
<feature type="region of interest" description="Disordered" evidence="16">
    <location>
        <begin position="242"/>
        <end position="261"/>
    </location>
</feature>
<comment type="subcellular location">
    <subcellularLocation>
        <location evidence="2">Chromosome</location>
    </subcellularLocation>
    <subcellularLocation>
        <location evidence="1">Nucleus</location>
    </subcellularLocation>
</comment>
<keyword evidence="12 15" id="KW-0234">DNA repair</keyword>
<evidence type="ECO:0000256" key="6">
    <source>
        <dbReference type="ARBA" id="ARBA00022723"/>
    </source>
</evidence>
<dbReference type="GO" id="GO:0006281">
    <property type="term" value="P:DNA repair"/>
    <property type="evidence" value="ECO:0007669"/>
    <property type="project" value="UniProtKB-KW"/>
</dbReference>
<dbReference type="InterPro" id="IPR006640">
    <property type="entry name" value="SprT-like_domain"/>
</dbReference>
<feature type="region of interest" description="Disordered" evidence="16">
    <location>
        <begin position="455"/>
        <end position="478"/>
    </location>
</feature>
<feature type="domain" description="UBZ4-type" evidence="17">
    <location>
        <begin position="547"/>
        <end position="574"/>
    </location>
</feature>
<reference evidence="18 19" key="1">
    <citation type="journal article" date="2024" name="BMC Genomics">
        <title>Genome assembly of redclaw crayfish (Cherax quadricarinatus) provides insights into its immune adaptation and hypoxia tolerance.</title>
        <authorList>
            <person name="Liu Z."/>
            <person name="Zheng J."/>
            <person name="Li H."/>
            <person name="Fang K."/>
            <person name="Wang S."/>
            <person name="He J."/>
            <person name="Zhou D."/>
            <person name="Weng S."/>
            <person name="Chi M."/>
            <person name="Gu Z."/>
            <person name="He J."/>
            <person name="Li F."/>
            <person name="Wang M."/>
        </authorList>
    </citation>
    <scope>NUCLEOTIDE SEQUENCE [LARGE SCALE GENOMIC DNA]</scope>
    <source>
        <strain evidence="18">ZL_2023a</strain>
    </source>
</reference>
<dbReference type="GO" id="GO:0004222">
    <property type="term" value="F:metalloendopeptidase activity"/>
    <property type="evidence" value="ECO:0007669"/>
    <property type="project" value="InterPro"/>
</dbReference>
<dbReference type="PANTHER" id="PTHR21220:SF0">
    <property type="entry name" value="DNA-DEPENDENT METALLOPROTEASE SPRTN"/>
    <property type="match status" value="1"/>
</dbReference>
<accession>A0AAW0Y3G2</accession>
<dbReference type="Pfam" id="PF10263">
    <property type="entry name" value="SprT-like"/>
    <property type="match status" value="1"/>
</dbReference>
<keyword evidence="10" id="KW-0862">Zinc</keyword>
<dbReference type="InterPro" id="IPR006642">
    <property type="entry name" value="Rad18_UBZ4"/>
</dbReference>
<organism evidence="18 19">
    <name type="scientific">Cherax quadricarinatus</name>
    <name type="common">Australian red claw crayfish</name>
    <dbReference type="NCBI Taxonomy" id="27406"/>
    <lineage>
        <taxon>Eukaryota</taxon>
        <taxon>Metazoa</taxon>
        <taxon>Ecdysozoa</taxon>
        <taxon>Arthropoda</taxon>
        <taxon>Crustacea</taxon>
        <taxon>Multicrustacea</taxon>
        <taxon>Malacostraca</taxon>
        <taxon>Eumalacostraca</taxon>
        <taxon>Eucarida</taxon>
        <taxon>Decapoda</taxon>
        <taxon>Pleocyemata</taxon>
        <taxon>Astacidea</taxon>
        <taxon>Parastacoidea</taxon>
        <taxon>Parastacidae</taxon>
        <taxon>Cherax</taxon>
    </lineage>
</organism>
<feature type="compositionally biased region" description="Basic and acidic residues" evidence="16">
    <location>
        <begin position="23"/>
        <end position="33"/>
    </location>
</feature>
<name>A0AAW0Y3G2_CHEQU</name>
<dbReference type="GO" id="GO:0008270">
    <property type="term" value="F:zinc ion binding"/>
    <property type="evidence" value="ECO:0007669"/>
    <property type="project" value="UniProtKB-KW"/>
</dbReference>
<keyword evidence="6" id="KW-0479">Metal-binding</keyword>
<feature type="region of interest" description="Disordered" evidence="16">
    <location>
        <begin position="282"/>
        <end position="334"/>
    </location>
</feature>
<evidence type="ECO:0000256" key="10">
    <source>
        <dbReference type="ARBA" id="ARBA00022833"/>
    </source>
</evidence>
<dbReference type="Gene3D" id="3.30.160.60">
    <property type="entry name" value="Classic Zinc Finger"/>
    <property type="match status" value="2"/>
</dbReference>
<sequence>MSEIDLMLAIQLQARFDEELRASREKQEQELKSRGAVPGEGSTTNKWKAGGLLDEVPQEKLSVSLIDASWEMIDPNPDIHTLFLVFNDQFFWGRLSGVEVKWSPRMTLCAGVCSYEGGGGLCSVRLSVPLLKLRPRKDLVETLLHEMIHAYLFVTANNRDREGHGPEFHKHMHRINSVAGTNITVFHSFHDEVAVYRQHIWQCNGPCKTRRPYFGLVKRAMNREPGPRDPWWEAHRQSCGGTYSKIQEPEGYSDKKKKSLATDAKKLPDNCGDIRKFIGFKGRGNSVNGGTGSSHASNLNGKNSASKNSMPVFGVTNKSYDNESNDSTGSDSYRGAKLNNIHGFESRTSGTVKQVSVDNASQSKVHGFGGSCPKKPCNVPVESSKRMSNGKAVGRPSGGFGTAVAVRGSGSRTVTVKGKTSTKMDNQVDASNKVENATSLPAVFQGQGYSLGGPSTGVSRLLSQGNELQSSESPMASTSFADNANISHMQENSSFKKENYESSPWISRSTTGRSPVKEDNTSQSSQKSLNSYFASPSSKYPDHNGDLGECPVCNKLFSKWKINQHLDECIGMFDDSRNVRNTDNADLKRPLMQNKRKESVFTVSDDDDDQAVAESPCSASKTSKSKGSMTDTSPGELYPCPVCNELFSDLKINQHLDKHF</sequence>
<comment type="similarity">
    <text evidence="3">Belongs to the Spartan family.</text>
</comment>
<dbReference type="Proteomes" id="UP001445076">
    <property type="component" value="Unassembled WGS sequence"/>
</dbReference>
<feature type="region of interest" description="Disordered" evidence="16">
    <location>
        <begin position="23"/>
        <end position="45"/>
    </location>
</feature>
<evidence type="ECO:0000256" key="3">
    <source>
        <dbReference type="ARBA" id="ARBA00010724"/>
    </source>
</evidence>
<dbReference type="Pfam" id="PF22934">
    <property type="entry name" value="SPRTN_ZBD"/>
    <property type="match status" value="1"/>
</dbReference>
<dbReference type="InterPro" id="IPR055220">
    <property type="entry name" value="SPRTN_ZBD"/>
</dbReference>
<dbReference type="GO" id="GO:0005694">
    <property type="term" value="C:chromosome"/>
    <property type="evidence" value="ECO:0007669"/>
    <property type="project" value="UniProtKB-SubCell"/>
</dbReference>
<evidence type="ECO:0000256" key="4">
    <source>
        <dbReference type="ARBA" id="ARBA00022454"/>
    </source>
</evidence>
<comment type="caution">
    <text evidence="18">The sequence shown here is derived from an EMBL/GenBank/DDBJ whole genome shotgun (WGS) entry which is preliminary data.</text>
</comment>
<keyword evidence="8 15" id="KW-0863">Zinc-finger</keyword>